<proteinExistence type="predicted"/>
<organism evidence="1 2">
    <name type="scientific">Micromonospora carbonacea</name>
    <dbReference type="NCBI Taxonomy" id="47853"/>
    <lineage>
        <taxon>Bacteria</taxon>
        <taxon>Bacillati</taxon>
        <taxon>Actinomycetota</taxon>
        <taxon>Actinomycetes</taxon>
        <taxon>Micromonosporales</taxon>
        <taxon>Micromonosporaceae</taxon>
        <taxon>Micromonospora</taxon>
    </lineage>
</organism>
<dbReference type="GeneID" id="301314071"/>
<dbReference type="EMBL" id="CP058322">
    <property type="protein sequence ID" value="QLD27171.1"/>
    <property type="molecule type" value="Genomic_DNA"/>
</dbReference>
<protein>
    <recommendedName>
        <fullName evidence="3">Transposase zinc-binding domain-containing protein</fullName>
    </recommendedName>
</protein>
<evidence type="ECO:0008006" key="3">
    <source>
        <dbReference type="Google" id="ProtNLM"/>
    </source>
</evidence>
<sequence>MYARPGSKSGAGPAGYWAVFECKTLHCPKCGNGRCRMTEKAFVETR</sequence>
<name>A0A7H8XTM3_9ACTN</name>
<dbReference type="KEGG" id="mcab:HXZ27_25645"/>
<dbReference type="RefSeq" id="WP_176735005.1">
    <property type="nucleotide sequence ID" value="NZ_CBDRIN010000086.1"/>
</dbReference>
<gene>
    <name evidence="1" type="ORF">HXZ27_25645</name>
</gene>
<reference evidence="1 2" key="1">
    <citation type="submission" date="2020-07" db="EMBL/GenBank/DDBJ databases">
        <title>A bifunctional nitrone conjugated secondary metabolite targeting the ribosome.</title>
        <authorList>
            <person name="Limbrick E.M."/>
            <person name="Graf M."/>
            <person name="Derewacz D.K."/>
            <person name="Nguyen F."/>
            <person name="Spraggins J.M."/>
            <person name="Wieland M."/>
            <person name="Ynigez-Gutierrez A.E."/>
            <person name="Reisman B.J."/>
            <person name="Zinshteyn B."/>
            <person name="McCulloch K."/>
            <person name="Iverson T.M."/>
            <person name="Green R."/>
            <person name="Wilson D.N."/>
            <person name="Bachmann B.O."/>
        </authorList>
    </citation>
    <scope>NUCLEOTIDE SEQUENCE [LARGE SCALE GENOMIC DNA]</scope>
    <source>
        <strain evidence="2">aurantiaca</strain>
    </source>
</reference>
<evidence type="ECO:0000313" key="2">
    <source>
        <dbReference type="Proteomes" id="UP000509335"/>
    </source>
</evidence>
<dbReference type="AlphaFoldDB" id="A0A7H8XTM3"/>
<evidence type="ECO:0000313" key="1">
    <source>
        <dbReference type="EMBL" id="QLD27171.1"/>
    </source>
</evidence>
<dbReference type="Proteomes" id="UP000509335">
    <property type="component" value="Chromosome"/>
</dbReference>
<accession>A0A7H8XTM3</accession>